<protein>
    <recommendedName>
        <fullName evidence="6">RING-type domain-containing protein</fullName>
    </recommendedName>
</protein>
<dbReference type="InterPro" id="IPR013083">
    <property type="entry name" value="Znf_RING/FYVE/PHD"/>
</dbReference>
<evidence type="ECO:0000256" key="1">
    <source>
        <dbReference type="ARBA" id="ARBA00022723"/>
    </source>
</evidence>
<dbReference type="Pfam" id="PF13920">
    <property type="entry name" value="zf-C3HC4_3"/>
    <property type="match status" value="1"/>
</dbReference>
<feature type="compositionally biased region" description="Polar residues" evidence="5">
    <location>
        <begin position="135"/>
        <end position="155"/>
    </location>
</feature>
<dbReference type="GO" id="GO:0061630">
    <property type="term" value="F:ubiquitin protein ligase activity"/>
    <property type="evidence" value="ECO:0007669"/>
    <property type="project" value="TreeGrafter"/>
</dbReference>
<sequence>MNNMADEDNNNNNNSDNSDNNNKKVNSNVNCNNSPNCNQSRANASCDAKKIAKNLSNKPSGSAAAGETSKSERCVLCLDEKRSPVRITCGHSFCNECLEVYLSYQKYAWANRCPICRGSLKEQRRSVKRKHSETDQTTDAVTMSGNAGASSSQYRPTRRRLHATSATVAAATAAVATATATALSESTVEVSEEQIYLLEEFMAIAAETDVFGIANSMGFGNPASATTPTNSASTVSASEAAGEDDEVDLQAAEFGEEVEQGISYSQDGFESNIDDEEGLEEEDDDEAVFDENVDVEEDEDFEDEEYEDDGDDDVNGDELNDLYFFDEYDDENYDDHENDDYDTVDEGDADSIAGSDAYDQLADNNLPTAEYYDVEQNGEDDVLLVDEVIIVD</sequence>
<dbReference type="PROSITE" id="PS50089">
    <property type="entry name" value="ZF_RING_2"/>
    <property type="match status" value="1"/>
</dbReference>
<dbReference type="CDD" id="cd16449">
    <property type="entry name" value="RING-HC"/>
    <property type="match status" value="1"/>
</dbReference>
<name>A0A0K8V8R4_BACLA</name>
<dbReference type="EMBL" id="GDHF01017329">
    <property type="protein sequence ID" value="JAI34985.1"/>
    <property type="molecule type" value="Transcribed_RNA"/>
</dbReference>
<reference evidence="7" key="1">
    <citation type="submission" date="2015-06" db="EMBL/GenBank/DDBJ databases">
        <authorList>
            <person name="Hoefler B.C."/>
            <person name="Straight P.D."/>
        </authorList>
    </citation>
    <scope>NUCLEOTIDE SEQUENCE</scope>
</reference>
<evidence type="ECO:0000259" key="6">
    <source>
        <dbReference type="PROSITE" id="PS50089"/>
    </source>
</evidence>
<evidence type="ECO:0000256" key="3">
    <source>
        <dbReference type="ARBA" id="ARBA00022833"/>
    </source>
</evidence>
<keyword evidence="1" id="KW-0479">Metal-binding</keyword>
<feature type="compositionally biased region" description="Low complexity" evidence="5">
    <location>
        <begin position="225"/>
        <end position="238"/>
    </location>
</feature>
<proteinExistence type="predicted"/>
<dbReference type="SUPFAM" id="SSF57850">
    <property type="entry name" value="RING/U-box"/>
    <property type="match status" value="1"/>
</dbReference>
<dbReference type="PANTHER" id="PTHR23327:SF42">
    <property type="entry name" value="LON PEPTIDASE N-TERMINAL DOMAIN AND RING FINGER PROTEIN C14F5.10C"/>
    <property type="match status" value="1"/>
</dbReference>
<dbReference type="OrthoDB" id="9049620at2759"/>
<dbReference type="GO" id="GO:0008270">
    <property type="term" value="F:zinc ion binding"/>
    <property type="evidence" value="ECO:0007669"/>
    <property type="project" value="UniProtKB-KW"/>
</dbReference>
<feature type="region of interest" description="Disordered" evidence="5">
    <location>
        <begin position="1"/>
        <end position="25"/>
    </location>
</feature>
<dbReference type="InterPro" id="IPR017907">
    <property type="entry name" value="Znf_RING_CS"/>
</dbReference>
<organism evidence="7">
    <name type="scientific">Bactrocera latifrons</name>
    <name type="common">Malaysian fruit fly</name>
    <name type="synonym">Chaetodacus latifrons</name>
    <dbReference type="NCBI Taxonomy" id="174628"/>
    <lineage>
        <taxon>Eukaryota</taxon>
        <taxon>Metazoa</taxon>
        <taxon>Ecdysozoa</taxon>
        <taxon>Arthropoda</taxon>
        <taxon>Hexapoda</taxon>
        <taxon>Insecta</taxon>
        <taxon>Pterygota</taxon>
        <taxon>Neoptera</taxon>
        <taxon>Endopterygota</taxon>
        <taxon>Diptera</taxon>
        <taxon>Brachycera</taxon>
        <taxon>Muscomorpha</taxon>
        <taxon>Tephritoidea</taxon>
        <taxon>Tephritidae</taxon>
        <taxon>Bactrocera</taxon>
        <taxon>Bactrocera</taxon>
    </lineage>
</organism>
<dbReference type="SMART" id="SM00184">
    <property type="entry name" value="RING"/>
    <property type="match status" value="1"/>
</dbReference>
<dbReference type="PANTHER" id="PTHR23327">
    <property type="entry name" value="RING FINGER PROTEIN 127"/>
    <property type="match status" value="1"/>
</dbReference>
<dbReference type="InterPro" id="IPR001841">
    <property type="entry name" value="Znf_RING"/>
</dbReference>
<evidence type="ECO:0000313" key="7">
    <source>
        <dbReference type="EMBL" id="JAI34985.1"/>
    </source>
</evidence>
<evidence type="ECO:0000256" key="5">
    <source>
        <dbReference type="SAM" id="MobiDB-lite"/>
    </source>
</evidence>
<feature type="region of interest" description="Disordered" evidence="5">
    <location>
        <begin position="225"/>
        <end position="244"/>
    </location>
</feature>
<feature type="region of interest" description="Disordered" evidence="5">
    <location>
        <begin position="276"/>
        <end position="349"/>
    </location>
</feature>
<evidence type="ECO:0000256" key="4">
    <source>
        <dbReference type="PROSITE-ProRule" id="PRU00175"/>
    </source>
</evidence>
<feature type="region of interest" description="Disordered" evidence="5">
    <location>
        <begin position="124"/>
        <end position="161"/>
    </location>
</feature>
<keyword evidence="3" id="KW-0862">Zinc</keyword>
<gene>
    <name evidence="7" type="ORF">c0_g1_i1</name>
</gene>
<feature type="compositionally biased region" description="Low complexity" evidence="5">
    <location>
        <begin position="10"/>
        <end position="25"/>
    </location>
</feature>
<dbReference type="AlphaFoldDB" id="A0A0K8V8R4"/>
<evidence type="ECO:0000256" key="2">
    <source>
        <dbReference type="ARBA" id="ARBA00022771"/>
    </source>
</evidence>
<dbReference type="PROSITE" id="PS00518">
    <property type="entry name" value="ZF_RING_1"/>
    <property type="match status" value="1"/>
</dbReference>
<accession>A0A0K8V8R4</accession>
<dbReference type="Gene3D" id="3.30.40.10">
    <property type="entry name" value="Zinc/RING finger domain, C3HC4 (zinc finger)"/>
    <property type="match status" value="1"/>
</dbReference>
<feature type="domain" description="RING-type" evidence="6">
    <location>
        <begin position="74"/>
        <end position="117"/>
    </location>
</feature>
<keyword evidence="2 4" id="KW-0863">Zinc-finger</keyword>